<dbReference type="Proteomes" id="UP001603013">
    <property type="component" value="Unassembled WGS sequence"/>
</dbReference>
<organism evidence="2 3">
    <name type="scientific">Streptomyces lateritius</name>
    <dbReference type="NCBI Taxonomy" id="67313"/>
    <lineage>
        <taxon>Bacteria</taxon>
        <taxon>Bacillati</taxon>
        <taxon>Actinomycetota</taxon>
        <taxon>Actinomycetes</taxon>
        <taxon>Kitasatosporales</taxon>
        <taxon>Streptomycetaceae</taxon>
        <taxon>Streptomyces</taxon>
    </lineage>
</organism>
<accession>A0ABW6YMA9</accession>
<evidence type="ECO:0000313" key="2">
    <source>
        <dbReference type="EMBL" id="MFF8281003.1"/>
    </source>
</evidence>
<evidence type="ECO:0000256" key="1">
    <source>
        <dbReference type="SAM" id="MobiDB-lite"/>
    </source>
</evidence>
<gene>
    <name evidence="2" type="ORF">ACF05T_33955</name>
</gene>
<comment type="caution">
    <text evidence="2">The sequence shown here is derived from an EMBL/GenBank/DDBJ whole genome shotgun (WGS) entry which is preliminary data.</text>
</comment>
<name>A0ABW6YMA9_9ACTN</name>
<proteinExistence type="predicted"/>
<feature type="region of interest" description="Disordered" evidence="1">
    <location>
        <begin position="1"/>
        <end position="58"/>
    </location>
</feature>
<dbReference type="RefSeq" id="WP_391937768.1">
    <property type="nucleotide sequence ID" value="NZ_JBIBSM010000030.1"/>
</dbReference>
<reference evidence="2 3" key="1">
    <citation type="submission" date="2024-10" db="EMBL/GenBank/DDBJ databases">
        <title>The Natural Products Discovery Center: Release of the First 8490 Sequenced Strains for Exploring Actinobacteria Biosynthetic Diversity.</title>
        <authorList>
            <person name="Kalkreuter E."/>
            <person name="Kautsar S.A."/>
            <person name="Yang D."/>
            <person name="Bader C.D."/>
            <person name="Teijaro C.N."/>
            <person name="Fluegel L."/>
            <person name="Davis C.M."/>
            <person name="Simpson J.R."/>
            <person name="Lauterbach L."/>
            <person name="Steele A.D."/>
            <person name="Gui C."/>
            <person name="Meng S."/>
            <person name="Li G."/>
            <person name="Viehrig K."/>
            <person name="Ye F."/>
            <person name="Su P."/>
            <person name="Kiefer A.F."/>
            <person name="Nichols A."/>
            <person name="Cepeda A.J."/>
            <person name="Yan W."/>
            <person name="Fan B."/>
            <person name="Jiang Y."/>
            <person name="Adhikari A."/>
            <person name="Zheng C.-J."/>
            <person name="Schuster L."/>
            <person name="Cowan T.M."/>
            <person name="Smanski M.J."/>
            <person name="Chevrette M.G."/>
            <person name="De Carvalho L.P.S."/>
            <person name="Shen B."/>
        </authorList>
    </citation>
    <scope>NUCLEOTIDE SEQUENCE [LARGE SCALE GENOMIC DNA]</scope>
    <source>
        <strain evidence="2 3">NPDC015755</strain>
    </source>
</reference>
<protein>
    <submittedName>
        <fullName evidence="2">Uncharacterized protein</fullName>
    </submittedName>
</protein>
<sequence>MPTYETLPRFTAESGAVHPGARDWRTSPGGATWRGGGHRGAHQSDGVHSGGAHQVDSTQWSLPGARGQEVLDAIKKDLAAAAGI</sequence>
<dbReference type="EMBL" id="JBIBSM010000030">
    <property type="protein sequence ID" value="MFF8281003.1"/>
    <property type="molecule type" value="Genomic_DNA"/>
</dbReference>
<keyword evidence="3" id="KW-1185">Reference proteome</keyword>
<evidence type="ECO:0000313" key="3">
    <source>
        <dbReference type="Proteomes" id="UP001603013"/>
    </source>
</evidence>